<proteinExistence type="predicted"/>
<dbReference type="EMBL" id="HACA01010403">
    <property type="protein sequence ID" value="CDW27764.1"/>
    <property type="molecule type" value="Transcribed_RNA"/>
</dbReference>
<name>A0A0K2TP54_LEPSM</name>
<reference evidence="1" key="1">
    <citation type="submission" date="2014-05" db="EMBL/GenBank/DDBJ databases">
        <authorList>
            <person name="Chronopoulou M."/>
        </authorList>
    </citation>
    <scope>NUCLEOTIDE SEQUENCE</scope>
    <source>
        <tissue evidence="1">Whole organism</tissue>
    </source>
</reference>
<feature type="non-terminal residue" evidence="1">
    <location>
        <position position="1"/>
    </location>
</feature>
<accession>A0A0K2TP54</accession>
<evidence type="ECO:0000313" key="1">
    <source>
        <dbReference type="EMBL" id="CDW27764.1"/>
    </source>
</evidence>
<organism evidence="1">
    <name type="scientific">Lepeophtheirus salmonis</name>
    <name type="common">Salmon louse</name>
    <name type="synonym">Caligus salmonis</name>
    <dbReference type="NCBI Taxonomy" id="72036"/>
    <lineage>
        <taxon>Eukaryota</taxon>
        <taxon>Metazoa</taxon>
        <taxon>Ecdysozoa</taxon>
        <taxon>Arthropoda</taxon>
        <taxon>Crustacea</taxon>
        <taxon>Multicrustacea</taxon>
        <taxon>Hexanauplia</taxon>
        <taxon>Copepoda</taxon>
        <taxon>Siphonostomatoida</taxon>
        <taxon>Caligidae</taxon>
        <taxon>Lepeophtheirus</taxon>
    </lineage>
</organism>
<dbReference type="AlphaFoldDB" id="A0A0K2TP54"/>
<sequence>NLQIEFSTSLRLGLSSFFPCLKTTIIITNWLPMELETITTIEESNARYFVKGYAYFSLRKKVQCPPCRASLFERDSPPDIIIADSNQENSELQKLIEIVNRRSLSALSDMLFLS</sequence>
<protein>
    <submittedName>
        <fullName evidence="1">Uncharacterized protein</fullName>
    </submittedName>
</protein>